<evidence type="ECO:0000313" key="2">
    <source>
        <dbReference type="Proteomes" id="UP000887159"/>
    </source>
</evidence>
<evidence type="ECO:0000313" key="1">
    <source>
        <dbReference type="EMBL" id="GFY01722.1"/>
    </source>
</evidence>
<name>A0A8X6S2H7_TRICX</name>
<protein>
    <submittedName>
        <fullName evidence="1">Uncharacterized protein</fullName>
    </submittedName>
</protein>
<dbReference type="Proteomes" id="UP000887159">
    <property type="component" value="Unassembled WGS sequence"/>
</dbReference>
<gene>
    <name evidence="1" type="ORF">TNCV_1467141</name>
</gene>
<proteinExistence type="predicted"/>
<reference evidence="1" key="1">
    <citation type="submission" date="2020-08" db="EMBL/GenBank/DDBJ databases">
        <title>Multicomponent nature underlies the extraordinary mechanical properties of spider dragline silk.</title>
        <authorList>
            <person name="Kono N."/>
            <person name="Nakamura H."/>
            <person name="Mori M."/>
            <person name="Yoshida Y."/>
            <person name="Ohtoshi R."/>
            <person name="Malay A.D."/>
            <person name="Moran D.A.P."/>
            <person name="Tomita M."/>
            <person name="Numata K."/>
            <person name="Arakawa K."/>
        </authorList>
    </citation>
    <scope>NUCLEOTIDE SEQUENCE</scope>
</reference>
<dbReference type="EMBL" id="BMAU01021230">
    <property type="protein sequence ID" value="GFY01722.1"/>
    <property type="molecule type" value="Genomic_DNA"/>
</dbReference>
<sequence length="75" mass="8741">MCRLIKKEALDHSEAIENNFGNLNSFIKEDQIFWVFWAHLERPVLNCWAAEEMLRRHLNIGAVWAMISVTSLPVS</sequence>
<organism evidence="1 2">
    <name type="scientific">Trichonephila clavipes</name>
    <name type="common">Golden silk orbweaver</name>
    <name type="synonym">Nephila clavipes</name>
    <dbReference type="NCBI Taxonomy" id="2585209"/>
    <lineage>
        <taxon>Eukaryota</taxon>
        <taxon>Metazoa</taxon>
        <taxon>Ecdysozoa</taxon>
        <taxon>Arthropoda</taxon>
        <taxon>Chelicerata</taxon>
        <taxon>Arachnida</taxon>
        <taxon>Araneae</taxon>
        <taxon>Araneomorphae</taxon>
        <taxon>Entelegynae</taxon>
        <taxon>Araneoidea</taxon>
        <taxon>Nephilidae</taxon>
        <taxon>Trichonephila</taxon>
    </lineage>
</organism>
<dbReference type="AlphaFoldDB" id="A0A8X6S2H7"/>
<comment type="caution">
    <text evidence="1">The sequence shown here is derived from an EMBL/GenBank/DDBJ whole genome shotgun (WGS) entry which is preliminary data.</text>
</comment>
<keyword evidence="2" id="KW-1185">Reference proteome</keyword>
<accession>A0A8X6S2H7</accession>